<accession>W7IC48</accession>
<evidence type="ECO:0000313" key="2">
    <source>
        <dbReference type="Proteomes" id="UP000024837"/>
    </source>
</evidence>
<gene>
    <name evidence="1" type="ORF">DRE_04152</name>
</gene>
<dbReference type="HOGENOM" id="CLU_1441033_0_0_1"/>
<keyword evidence="2" id="KW-1185">Reference proteome</keyword>
<proteinExistence type="predicted"/>
<organism evidence="1 2">
    <name type="scientific">Drechslerella stenobrocha 248</name>
    <dbReference type="NCBI Taxonomy" id="1043628"/>
    <lineage>
        <taxon>Eukaryota</taxon>
        <taxon>Fungi</taxon>
        <taxon>Dikarya</taxon>
        <taxon>Ascomycota</taxon>
        <taxon>Pezizomycotina</taxon>
        <taxon>Orbiliomycetes</taxon>
        <taxon>Orbiliales</taxon>
        <taxon>Orbiliaceae</taxon>
        <taxon>Drechslerella</taxon>
    </lineage>
</organism>
<dbReference type="Proteomes" id="UP000024837">
    <property type="component" value="Unassembled WGS sequence"/>
</dbReference>
<name>W7IC48_9PEZI</name>
<evidence type="ECO:0000313" key="1">
    <source>
        <dbReference type="EMBL" id="EWC46665.1"/>
    </source>
</evidence>
<dbReference type="AlphaFoldDB" id="W7IC48"/>
<dbReference type="EMBL" id="KI966416">
    <property type="protein sequence ID" value="EWC46665.1"/>
    <property type="molecule type" value="Genomic_DNA"/>
</dbReference>
<dbReference type="OrthoDB" id="1896086at2759"/>
<protein>
    <submittedName>
        <fullName evidence="1">Uncharacterized protein</fullName>
    </submittedName>
</protein>
<reference evidence="1 2" key="1">
    <citation type="submission" date="2013-05" db="EMBL/GenBank/DDBJ databases">
        <title>Drechslerella stenobrocha genome reveals carnivorous origination and mechanical trapping mechanism of predatory fungi.</title>
        <authorList>
            <person name="Liu X."/>
            <person name="Zhang W."/>
            <person name="Liu K."/>
        </authorList>
    </citation>
    <scope>NUCLEOTIDE SEQUENCE [LARGE SCALE GENOMIC DNA]</scope>
    <source>
        <strain evidence="1 2">248</strain>
    </source>
</reference>
<dbReference type="Pfam" id="PF18647">
    <property type="entry name" value="Fungal_lectin_2"/>
    <property type="match status" value="1"/>
</dbReference>
<sequence>MYGEFWMESFRRTLSEVELSVVWGTSMRPDKATCIKNLRRIIIDDCDRNTIENPLNWKGGGRTVGDSAQWSIRPRNDRVPARRKRTVNCEFAFDNRTSDTFYAFRIAGYGFLDADNGIALYHRILADCQEDLVEWAFAYASDMSTNSTIEWTAEYKSLRNRVSCVVSAIRHVSGLHAVDCREQEYLAT</sequence>